<dbReference type="EMBL" id="JAIOUQ010000017">
    <property type="protein sequence ID" value="MBZ2167049.1"/>
    <property type="molecule type" value="Genomic_DNA"/>
</dbReference>
<dbReference type="RefSeq" id="WP_223792586.1">
    <property type="nucleotide sequence ID" value="NZ_JAIOUQ010000017.1"/>
</dbReference>
<proteinExistence type="predicted"/>
<reference evidence="2" key="1">
    <citation type="journal article" date="2022" name="Microbiol. Resour. Announc.">
        <title>Draft Genome Sequence of a Methanogenic Archaeon from West Spitsbergen Permafrost.</title>
        <authorList>
            <person name="Trubitsyn V."/>
            <person name="Rivkina E."/>
            <person name="Shcherbakova V."/>
        </authorList>
    </citation>
    <scope>NUCLEOTIDE SEQUENCE [LARGE SCALE GENOMIC DNA]</scope>
    <source>
        <strain evidence="2">VT</strain>
    </source>
</reference>
<organism evidence="1 2">
    <name type="scientific">Methanobacterium spitsbergense</name>
    <dbReference type="NCBI Taxonomy" id="2874285"/>
    <lineage>
        <taxon>Archaea</taxon>
        <taxon>Methanobacteriati</taxon>
        <taxon>Methanobacteriota</taxon>
        <taxon>Methanomada group</taxon>
        <taxon>Methanobacteria</taxon>
        <taxon>Methanobacteriales</taxon>
        <taxon>Methanobacteriaceae</taxon>
        <taxon>Methanobacterium</taxon>
    </lineage>
</organism>
<protein>
    <submittedName>
        <fullName evidence="1">Uncharacterized protein</fullName>
    </submittedName>
</protein>
<gene>
    <name evidence="1" type="ORF">K8N75_13470</name>
</gene>
<evidence type="ECO:0000313" key="2">
    <source>
        <dbReference type="Proteomes" id="UP000825933"/>
    </source>
</evidence>
<comment type="caution">
    <text evidence="1">The sequence shown here is derived from an EMBL/GenBank/DDBJ whole genome shotgun (WGS) entry which is preliminary data.</text>
</comment>
<evidence type="ECO:0000313" key="1">
    <source>
        <dbReference type="EMBL" id="MBZ2167049.1"/>
    </source>
</evidence>
<dbReference type="Proteomes" id="UP000825933">
    <property type="component" value="Unassembled WGS sequence"/>
</dbReference>
<name>A0A8T5V276_9EURY</name>
<dbReference type="AlphaFoldDB" id="A0A8T5V276"/>
<keyword evidence="2" id="KW-1185">Reference proteome</keyword>
<sequence length="85" mass="10052">MECFWKLPEELPRNILNIQIKKGLDIGFRSGKQKDGKFITVFDCDGSKAEEYKDFLLKVYGKTFIRKSESGGYHLYIYHIRTFNH</sequence>
<accession>A0A8T5V276</accession>